<organism evidence="3 4">
    <name type="scientific">Pseudomonas serbiensis</name>
    <dbReference type="NCBI Taxonomy" id="3064350"/>
    <lineage>
        <taxon>Bacteria</taxon>
        <taxon>Pseudomonadati</taxon>
        <taxon>Pseudomonadota</taxon>
        <taxon>Gammaproteobacteria</taxon>
        <taxon>Pseudomonadales</taxon>
        <taxon>Pseudomonadaceae</taxon>
        <taxon>Pseudomonas</taxon>
    </lineage>
</organism>
<evidence type="ECO:0000313" key="3">
    <source>
        <dbReference type="EMBL" id="MDO7926270.1"/>
    </source>
</evidence>
<dbReference type="InterPro" id="IPR051312">
    <property type="entry name" value="Diverse_Substr_Oxidored"/>
</dbReference>
<keyword evidence="1" id="KW-0274">FAD</keyword>
<evidence type="ECO:0000259" key="2">
    <source>
        <dbReference type="PROSITE" id="PS51387"/>
    </source>
</evidence>
<keyword evidence="4" id="KW-1185">Reference proteome</keyword>
<feature type="domain" description="FAD-binding PCMH-type" evidence="2">
    <location>
        <begin position="1"/>
        <end position="222"/>
    </location>
</feature>
<dbReference type="InterPro" id="IPR036683">
    <property type="entry name" value="CO_DH_flav_C_dom_sf"/>
</dbReference>
<dbReference type="InterPro" id="IPR002346">
    <property type="entry name" value="Mopterin_DH_FAD-bd"/>
</dbReference>
<name>A0ABT9CR25_9PSED</name>
<dbReference type="Pfam" id="PF00941">
    <property type="entry name" value="FAD_binding_5"/>
    <property type="match status" value="1"/>
</dbReference>
<evidence type="ECO:0000256" key="1">
    <source>
        <dbReference type="ARBA" id="ARBA00022827"/>
    </source>
</evidence>
<dbReference type="InterPro" id="IPR016167">
    <property type="entry name" value="FAD-bd_PCMH_sub1"/>
</dbReference>
<dbReference type="Gene3D" id="3.30.465.10">
    <property type="match status" value="2"/>
</dbReference>
<protein>
    <submittedName>
        <fullName evidence="3">Xanthine dehydrogenase family protein subunit M</fullName>
    </submittedName>
</protein>
<dbReference type="Pfam" id="PF03450">
    <property type="entry name" value="CO_deh_flav_C"/>
    <property type="match status" value="1"/>
</dbReference>
<comment type="caution">
    <text evidence="3">The sequence shown here is derived from an EMBL/GenBank/DDBJ whole genome shotgun (WGS) entry which is preliminary data.</text>
</comment>
<reference evidence="3 4" key="1">
    <citation type="submission" date="2023-07" db="EMBL/GenBank/DDBJ databases">
        <title>Identification of four novel Pseudomonas species associated with bacterial leaf spot of cucurbits.</title>
        <authorList>
            <person name="Fullem K.R."/>
        </authorList>
    </citation>
    <scope>NUCLEOTIDE SEQUENCE [LARGE SCALE GENOMIC DNA]</scope>
    <source>
        <strain evidence="3 4">KFB 138</strain>
    </source>
</reference>
<gene>
    <name evidence="3" type="ORF">Q6A51_05725</name>
</gene>
<dbReference type="Gene3D" id="3.30.390.50">
    <property type="entry name" value="CO dehydrogenase flavoprotein, C-terminal domain"/>
    <property type="match status" value="1"/>
</dbReference>
<dbReference type="InterPro" id="IPR036318">
    <property type="entry name" value="FAD-bd_PCMH-like_sf"/>
</dbReference>
<dbReference type="SMART" id="SM01092">
    <property type="entry name" value="CO_deh_flav_C"/>
    <property type="match status" value="1"/>
</dbReference>
<accession>A0ABT9CR25</accession>
<dbReference type="SUPFAM" id="SSF56176">
    <property type="entry name" value="FAD-binding/transporter-associated domain-like"/>
    <property type="match status" value="1"/>
</dbReference>
<dbReference type="RefSeq" id="WP_201004596.1">
    <property type="nucleotide sequence ID" value="NZ_JAUQOO010000003.1"/>
</dbReference>
<dbReference type="Gene3D" id="3.30.43.10">
    <property type="entry name" value="Uridine Diphospho-n-acetylenolpyruvylglucosamine Reductase, domain 2"/>
    <property type="match status" value="1"/>
</dbReference>
<proteinExistence type="predicted"/>
<dbReference type="Proteomes" id="UP001223016">
    <property type="component" value="Unassembled WGS sequence"/>
</dbReference>
<dbReference type="InterPro" id="IPR005107">
    <property type="entry name" value="CO_DH_flav_C"/>
</dbReference>
<dbReference type="SUPFAM" id="SSF55447">
    <property type="entry name" value="CO dehydrogenase flavoprotein C-terminal domain-like"/>
    <property type="match status" value="1"/>
</dbReference>
<keyword evidence="1" id="KW-0285">Flavoprotein</keyword>
<dbReference type="PANTHER" id="PTHR42659:SF9">
    <property type="entry name" value="XANTHINE DEHYDROGENASE FAD-BINDING SUBUNIT XDHB-RELATED"/>
    <property type="match status" value="1"/>
</dbReference>
<sequence>MRAFDYIRASDVANARQEVVLPETRFLAGGTTLLDLMKCGVERPARLVDIGHLDGLNGISVGARQISIGALAKMSHVAANPHIQAQAPVLSEALWRAASPQLRNMATIGGNLMQRTRCTYFRDPSAYPECNKRNPGSGCAALNGFNRNHAVLGTSDGCIAIYPGDFAVALVAFDAKVLIRGASDRQVLAEDFYRLPGARPDIEHDLSGGEMIIGIEVPVVAALKRSHYLKVRDRASYEFAAASAAVGVEFEDDGKTIKDVRIAMGGVGTKPWRSRAVEQALVGKSFTEKVIREAVRHSVNGAQAREHNGFKIVLAPRVVARALMTVGGLV</sequence>
<dbReference type="PROSITE" id="PS51387">
    <property type="entry name" value="FAD_PCMH"/>
    <property type="match status" value="1"/>
</dbReference>
<dbReference type="EMBL" id="JAUQOO010000003">
    <property type="protein sequence ID" value="MDO7926270.1"/>
    <property type="molecule type" value="Genomic_DNA"/>
</dbReference>
<dbReference type="InterPro" id="IPR016169">
    <property type="entry name" value="FAD-bd_PCMH_sub2"/>
</dbReference>
<dbReference type="InterPro" id="IPR016166">
    <property type="entry name" value="FAD-bd_PCMH"/>
</dbReference>
<evidence type="ECO:0000313" key="4">
    <source>
        <dbReference type="Proteomes" id="UP001223016"/>
    </source>
</evidence>
<dbReference type="PANTHER" id="PTHR42659">
    <property type="entry name" value="XANTHINE DEHYDROGENASE SUBUNIT C-RELATED"/>
    <property type="match status" value="1"/>
</dbReference>